<evidence type="ECO:0000313" key="5">
    <source>
        <dbReference type="Proteomes" id="UP000282759"/>
    </source>
</evidence>
<comment type="caution">
    <text evidence="4">The sequence shown here is derived from an EMBL/GenBank/DDBJ whole genome shotgun (WGS) entry which is preliminary data.</text>
</comment>
<dbReference type="Gene3D" id="3.40.640.10">
    <property type="entry name" value="Type I PLP-dependent aspartate aminotransferase-like (Major domain)"/>
    <property type="match status" value="1"/>
</dbReference>
<keyword evidence="4" id="KW-0032">Aminotransferase</keyword>
<feature type="domain" description="Aminotransferase class I/classII large" evidence="3">
    <location>
        <begin position="3"/>
        <end position="75"/>
    </location>
</feature>
<keyword evidence="5" id="KW-1185">Reference proteome</keyword>
<evidence type="ECO:0000256" key="1">
    <source>
        <dbReference type="ARBA" id="ARBA00001933"/>
    </source>
</evidence>
<dbReference type="GO" id="GO:0008483">
    <property type="term" value="F:transaminase activity"/>
    <property type="evidence" value="ECO:0007669"/>
    <property type="project" value="UniProtKB-KW"/>
</dbReference>
<sequence>MKAIEQWGTGAGASPAIGGHYHFHVEIERAIADFFGRESAIVYTTGYTANSAMLQCLLKWEDLAIFDAAVLANVQEGGSAAPAGLVDTTGAE</sequence>
<proteinExistence type="predicted"/>
<keyword evidence="2 4" id="KW-0808">Transferase</keyword>
<evidence type="ECO:0000256" key="2">
    <source>
        <dbReference type="ARBA" id="ARBA00022679"/>
    </source>
</evidence>
<evidence type="ECO:0000259" key="3">
    <source>
        <dbReference type="Pfam" id="PF00155"/>
    </source>
</evidence>
<protein>
    <submittedName>
        <fullName evidence="4">Pyridoxal phosphate-dependent aminotransferase family protein</fullName>
    </submittedName>
</protein>
<gene>
    <name evidence="4" type="ORF">EOD41_18720</name>
</gene>
<dbReference type="Pfam" id="PF00155">
    <property type="entry name" value="Aminotran_1_2"/>
    <property type="match status" value="1"/>
</dbReference>
<dbReference type="PANTHER" id="PTHR13693">
    <property type="entry name" value="CLASS II AMINOTRANSFERASE/8-AMINO-7-OXONONANOATE SYNTHASE"/>
    <property type="match status" value="1"/>
</dbReference>
<dbReference type="InterPro" id="IPR050087">
    <property type="entry name" value="AON_synthase_class-II"/>
</dbReference>
<dbReference type="SUPFAM" id="SSF53383">
    <property type="entry name" value="PLP-dependent transferases"/>
    <property type="match status" value="1"/>
</dbReference>
<accession>A0A3S2ULY9</accession>
<dbReference type="AlphaFoldDB" id="A0A3S2ULY9"/>
<organism evidence="4 5">
    <name type="scientific">Mucilaginibacter limnophilus</name>
    <dbReference type="NCBI Taxonomy" id="1932778"/>
    <lineage>
        <taxon>Bacteria</taxon>
        <taxon>Pseudomonadati</taxon>
        <taxon>Bacteroidota</taxon>
        <taxon>Sphingobacteriia</taxon>
        <taxon>Sphingobacteriales</taxon>
        <taxon>Sphingobacteriaceae</taxon>
        <taxon>Mucilaginibacter</taxon>
    </lineage>
</organism>
<evidence type="ECO:0000313" key="4">
    <source>
        <dbReference type="EMBL" id="RVT97372.1"/>
    </source>
</evidence>
<dbReference type="InterPro" id="IPR015424">
    <property type="entry name" value="PyrdxlP-dep_Trfase"/>
</dbReference>
<dbReference type="GO" id="GO:0030170">
    <property type="term" value="F:pyridoxal phosphate binding"/>
    <property type="evidence" value="ECO:0007669"/>
    <property type="project" value="InterPro"/>
</dbReference>
<comment type="cofactor">
    <cofactor evidence="1">
        <name>pyridoxal 5'-phosphate</name>
        <dbReference type="ChEBI" id="CHEBI:597326"/>
    </cofactor>
</comment>
<dbReference type="RefSeq" id="WP_127707902.1">
    <property type="nucleotide sequence ID" value="NZ_SACK01000011.1"/>
</dbReference>
<dbReference type="InterPro" id="IPR015421">
    <property type="entry name" value="PyrdxlP-dep_Trfase_major"/>
</dbReference>
<dbReference type="PANTHER" id="PTHR13693:SF3">
    <property type="entry name" value="LD36009P"/>
    <property type="match status" value="1"/>
</dbReference>
<reference evidence="4 5" key="1">
    <citation type="submission" date="2019-01" db="EMBL/GenBank/DDBJ databases">
        <authorList>
            <person name="Chen W.-M."/>
        </authorList>
    </citation>
    <scope>NUCLEOTIDE SEQUENCE [LARGE SCALE GENOMIC DNA]</scope>
    <source>
        <strain evidence="4 5">YBJ-36</strain>
    </source>
</reference>
<dbReference type="InterPro" id="IPR004839">
    <property type="entry name" value="Aminotransferase_I/II_large"/>
</dbReference>
<dbReference type="OrthoDB" id="846426at2"/>
<dbReference type="Proteomes" id="UP000282759">
    <property type="component" value="Unassembled WGS sequence"/>
</dbReference>
<name>A0A3S2ULY9_9SPHI</name>
<dbReference type="EMBL" id="SACK01000011">
    <property type="protein sequence ID" value="RVT97372.1"/>
    <property type="molecule type" value="Genomic_DNA"/>
</dbReference>